<reference evidence="6 7" key="1">
    <citation type="submission" date="2018-01" db="EMBL/GenBank/DDBJ databases">
        <title>Genetic Diversity of Clostridium botulinum in seafood.</title>
        <authorList>
            <person name="Athira V."/>
            <person name="Arun Jyothi P.V."/>
            <person name="Lalitha K.V."/>
            <person name="Joseph T.C."/>
        </authorList>
    </citation>
    <scope>NUCLEOTIDE SEQUENCE [LARGE SCALE GENOMIC DNA]</scope>
    <source>
        <strain evidence="6 7">Mfbjulcb5</strain>
    </source>
</reference>
<organism evidence="6 7">
    <name type="scientific">Clostridium botulinum</name>
    <dbReference type="NCBI Taxonomy" id="1491"/>
    <lineage>
        <taxon>Bacteria</taxon>
        <taxon>Bacillati</taxon>
        <taxon>Bacillota</taxon>
        <taxon>Clostridia</taxon>
        <taxon>Eubacteriales</taxon>
        <taxon>Clostridiaceae</taxon>
        <taxon>Clostridium</taxon>
    </lineage>
</organism>
<dbReference type="InterPro" id="IPR016193">
    <property type="entry name" value="Cytidine_deaminase-like"/>
</dbReference>
<dbReference type="GO" id="GO:0008270">
    <property type="term" value="F:zinc ion binding"/>
    <property type="evidence" value="ECO:0007669"/>
    <property type="project" value="InterPro"/>
</dbReference>
<dbReference type="PANTHER" id="PTHR11644">
    <property type="entry name" value="CYTIDINE DEAMINASE"/>
    <property type="match status" value="1"/>
</dbReference>
<feature type="domain" description="CMP/dCMP-type deaminase" evidence="5">
    <location>
        <begin position="6"/>
        <end position="131"/>
    </location>
</feature>
<dbReference type="GO" id="GO:0072527">
    <property type="term" value="P:pyrimidine-containing compound metabolic process"/>
    <property type="evidence" value="ECO:0007669"/>
    <property type="project" value="UniProtKB-ARBA"/>
</dbReference>
<evidence type="ECO:0000313" key="6">
    <source>
        <dbReference type="EMBL" id="AVP63895.1"/>
    </source>
</evidence>
<sequence length="132" mass="14471">MKMLDSKDMELIEKASEILKKNYDRENYNHTVAAAVKCSSGNIYLGINVFSLHGACAEQVAIGTAVTNGEKDFKCIVAIRGENGDEVLSPCGNCRQMLSDYCPNCEVIIQTNDGLQKVLAKDLIPFAYKSES</sequence>
<evidence type="ECO:0000256" key="3">
    <source>
        <dbReference type="ARBA" id="ARBA00022801"/>
    </source>
</evidence>
<accession>A0AAU8YZW1</accession>
<dbReference type="CDD" id="cd01283">
    <property type="entry name" value="cytidine_deaminase"/>
    <property type="match status" value="1"/>
</dbReference>
<dbReference type="Gene3D" id="3.40.140.10">
    <property type="entry name" value="Cytidine Deaminase, domain 2"/>
    <property type="match status" value="1"/>
</dbReference>
<dbReference type="InterPro" id="IPR050202">
    <property type="entry name" value="Cyt/Deoxycyt_deaminase"/>
</dbReference>
<comment type="similarity">
    <text evidence="1">Belongs to the cytidine and deoxycytidylate deaminase family.</text>
</comment>
<dbReference type="SUPFAM" id="SSF53927">
    <property type="entry name" value="Cytidine deaminase-like"/>
    <property type="match status" value="1"/>
</dbReference>
<evidence type="ECO:0000256" key="4">
    <source>
        <dbReference type="ARBA" id="ARBA00022833"/>
    </source>
</evidence>
<evidence type="ECO:0000256" key="1">
    <source>
        <dbReference type="ARBA" id="ARBA00006576"/>
    </source>
</evidence>
<dbReference type="InterPro" id="IPR016192">
    <property type="entry name" value="APOBEC/CMP_deaminase_Zn-bd"/>
</dbReference>
<proteinExistence type="inferred from homology"/>
<dbReference type="GO" id="GO:0055086">
    <property type="term" value="P:nucleobase-containing small molecule metabolic process"/>
    <property type="evidence" value="ECO:0007669"/>
    <property type="project" value="UniProtKB-ARBA"/>
</dbReference>
<dbReference type="Pfam" id="PF00383">
    <property type="entry name" value="dCMP_cyt_deam_1"/>
    <property type="match status" value="1"/>
</dbReference>
<dbReference type="GO" id="GO:0004126">
    <property type="term" value="F:cytidine deaminase activity"/>
    <property type="evidence" value="ECO:0007669"/>
    <property type="project" value="UniProtKB-ARBA"/>
</dbReference>
<dbReference type="GO" id="GO:0005829">
    <property type="term" value="C:cytosol"/>
    <property type="evidence" value="ECO:0007669"/>
    <property type="project" value="TreeGrafter"/>
</dbReference>
<name>A0AAU8YZW1_CLOBO</name>
<evidence type="ECO:0000259" key="5">
    <source>
        <dbReference type="PROSITE" id="PS51747"/>
    </source>
</evidence>
<dbReference type="GO" id="GO:0042802">
    <property type="term" value="F:identical protein binding"/>
    <property type="evidence" value="ECO:0007669"/>
    <property type="project" value="UniProtKB-ARBA"/>
</dbReference>
<dbReference type="PANTHER" id="PTHR11644:SF2">
    <property type="entry name" value="CYTIDINE DEAMINASE"/>
    <property type="match status" value="1"/>
</dbReference>
<evidence type="ECO:0000256" key="2">
    <source>
        <dbReference type="ARBA" id="ARBA00022723"/>
    </source>
</evidence>
<keyword evidence="3" id="KW-0378">Hydrolase</keyword>
<dbReference type="InterPro" id="IPR002125">
    <property type="entry name" value="CMP_dCMP_dom"/>
</dbReference>
<gene>
    <name evidence="6" type="ORF">C3B64_06365</name>
</gene>
<dbReference type="Proteomes" id="UP000238070">
    <property type="component" value="Chromosome"/>
</dbReference>
<dbReference type="AlphaFoldDB" id="A0AAU8YZW1"/>
<keyword evidence="4" id="KW-0862">Zinc</keyword>
<dbReference type="PROSITE" id="PS51747">
    <property type="entry name" value="CYT_DCMP_DEAMINASES_2"/>
    <property type="match status" value="1"/>
</dbReference>
<dbReference type="PROSITE" id="PS00903">
    <property type="entry name" value="CYT_DCMP_DEAMINASES_1"/>
    <property type="match status" value="1"/>
</dbReference>
<evidence type="ECO:0000313" key="7">
    <source>
        <dbReference type="Proteomes" id="UP000238070"/>
    </source>
</evidence>
<keyword evidence="2" id="KW-0479">Metal-binding</keyword>
<dbReference type="EMBL" id="CP027776">
    <property type="protein sequence ID" value="AVP63895.1"/>
    <property type="molecule type" value="Genomic_DNA"/>
</dbReference>
<protein>
    <submittedName>
        <fullName evidence="6">Cytidine deaminase</fullName>
    </submittedName>
</protein>